<protein>
    <submittedName>
        <fullName evidence="1">DNA-directed RNA polymerase beta subunit</fullName>
    </submittedName>
</protein>
<dbReference type="KEGG" id="cart:PA27867_3528"/>
<sequence>MTDSFFPEIPARSYTDDDDLTPFDVAGWMGPRWHEMPVSVGTPVELGRSDSTVILVDGFRCFSEGFLLRLNIRINEVGLQARQRVFAYLNRAHGRGHMDQQFQPDGLRWGIQYSDGRMVSTQSESPWAGTGEIETLAGDGPVIEGMDRPQVFMDSWARDFWIWPTPPQGELLIGVEWAERGIAETVTRFDAEPLREGSRLVRPLWPR</sequence>
<gene>
    <name evidence="1" type="ORF">PA27867_3528</name>
</gene>
<reference evidence="1 2" key="1">
    <citation type="submission" date="2016-06" db="EMBL/GenBank/DDBJ databases">
        <title>Genome sequencing of Cryobacterium arcticum PAMC 27867.</title>
        <authorList>
            <person name="Lee J."/>
            <person name="Kim O.-S."/>
        </authorList>
    </citation>
    <scope>NUCLEOTIDE SEQUENCE [LARGE SCALE GENOMIC DNA]</scope>
    <source>
        <strain evidence="1 2">PAMC 27867</strain>
    </source>
</reference>
<dbReference type="AlphaFoldDB" id="A0A1B1BP55"/>
<proteinExistence type="predicted"/>
<dbReference type="Proteomes" id="UP000092582">
    <property type="component" value="Chromosome 1"/>
</dbReference>
<dbReference type="STRING" id="670052.PA27867_3528"/>
<keyword evidence="2" id="KW-1185">Reference proteome</keyword>
<keyword evidence="1" id="KW-0240">DNA-directed RNA polymerase</keyword>
<dbReference type="GO" id="GO:0000428">
    <property type="term" value="C:DNA-directed RNA polymerase complex"/>
    <property type="evidence" value="ECO:0007669"/>
    <property type="project" value="UniProtKB-KW"/>
</dbReference>
<evidence type="ECO:0000313" key="2">
    <source>
        <dbReference type="Proteomes" id="UP000092582"/>
    </source>
</evidence>
<dbReference type="EMBL" id="CP016282">
    <property type="protein sequence ID" value="ANP74450.1"/>
    <property type="molecule type" value="Genomic_DNA"/>
</dbReference>
<organism evidence="1 2">
    <name type="scientific">Cryobacterium arcticum</name>
    <dbReference type="NCBI Taxonomy" id="670052"/>
    <lineage>
        <taxon>Bacteria</taxon>
        <taxon>Bacillati</taxon>
        <taxon>Actinomycetota</taxon>
        <taxon>Actinomycetes</taxon>
        <taxon>Micrococcales</taxon>
        <taxon>Microbacteriaceae</taxon>
        <taxon>Cryobacterium</taxon>
    </lineage>
</organism>
<dbReference type="RefSeq" id="WP_066598378.1">
    <property type="nucleotide sequence ID" value="NZ_CP016282.1"/>
</dbReference>
<accession>A0A1B1BP55</accession>
<dbReference type="OrthoDB" id="5186655at2"/>
<evidence type="ECO:0000313" key="1">
    <source>
        <dbReference type="EMBL" id="ANP74450.1"/>
    </source>
</evidence>
<keyword evidence="1" id="KW-0804">Transcription</keyword>
<name>A0A1B1BP55_9MICO</name>